<dbReference type="InterPro" id="IPR036388">
    <property type="entry name" value="WH-like_DNA-bd_sf"/>
</dbReference>
<dbReference type="InterPro" id="IPR000847">
    <property type="entry name" value="LysR_HTH_N"/>
</dbReference>
<accession>A0A0F9SRB4</accession>
<protein>
    <recommendedName>
        <fullName evidence="5">HTH lysR-type domain-containing protein</fullName>
    </recommendedName>
</protein>
<dbReference type="GO" id="GO:0003700">
    <property type="term" value="F:DNA-binding transcription factor activity"/>
    <property type="evidence" value="ECO:0007669"/>
    <property type="project" value="InterPro"/>
</dbReference>
<keyword evidence="2" id="KW-0805">Transcription regulation</keyword>
<sequence length="293" mass="32628">MNIESKWLEDFLALSNTKSFSQAARLRHITQPAFSRRIKALEEAVGAELIDRENLPITLTSSGKIFHITARNLINQMNTSVSMLEELSSEETHSVKVAAAHSLATFLALKLSNFHSESDRKVVLNIEAIDVDKATATLEQGACDLLIAFDNERLKLPPFSHQKIGSAELLPVSACNANGKAIYNLESERFVPHLAYSLDSYMGRQLEPIISGSKLKKVFVSSMTELLKIQALEGNGIAWLPNYVITKELKEKSLVVVGQKHHCVPITYYAYRYHAALHPGGESVWNKLKELNV</sequence>
<dbReference type="PRINTS" id="PR00039">
    <property type="entry name" value="HTHLYSR"/>
</dbReference>
<reference evidence="6" key="1">
    <citation type="journal article" date="2015" name="Nature">
        <title>Complex archaea that bridge the gap between prokaryotes and eukaryotes.</title>
        <authorList>
            <person name="Spang A."/>
            <person name="Saw J.H."/>
            <person name="Jorgensen S.L."/>
            <person name="Zaremba-Niedzwiedzka K."/>
            <person name="Martijn J."/>
            <person name="Lind A.E."/>
            <person name="van Eijk R."/>
            <person name="Schleper C."/>
            <person name="Guy L."/>
            <person name="Ettema T.J."/>
        </authorList>
    </citation>
    <scope>NUCLEOTIDE SEQUENCE</scope>
</reference>
<dbReference type="SUPFAM" id="SSF53850">
    <property type="entry name" value="Periplasmic binding protein-like II"/>
    <property type="match status" value="1"/>
</dbReference>
<dbReference type="SUPFAM" id="SSF46785">
    <property type="entry name" value="Winged helix' DNA-binding domain"/>
    <property type="match status" value="1"/>
</dbReference>
<dbReference type="InterPro" id="IPR005119">
    <property type="entry name" value="LysR_subst-bd"/>
</dbReference>
<dbReference type="Pfam" id="PF00126">
    <property type="entry name" value="HTH_1"/>
    <property type="match status" value="1"/>
</dbReference>
<dbReference type="AlphaFoldDB" id="A0A0F9SRB4"/>
<evidence type="ECO:0000313" key="6">
    <source>
        <dbReference type="EMBL" id="KKN71555.1"/>
    </source>
</evidence>
<evidence type="ECO:0000256" key="3">
    <source>
        <dbReference type="ARBA" id="ARBA00023125"/>
    </source>
</evidence>
<gene>
    <name evidence="6" type="ORF">LCGC14_0419520</name>
</gene>
<dbReference type="PROSITE" id="PS50931">
    <property type="entry name" value="HTH_LYSR"/>
    <property type="match status" value="1"/>
</dbReference>
<proteinExistence type="inferred from homology"/>
<dbReference type="PANTHER" id="PTHR30126">
    <property type="entry name" value="HTH-TYPE TRANSCRIPTIONAL REGULATOR"/>
    <property type="match status" value="1"/>
</dbReference>
<dbReference type="Pfam" id="PF03466">
    <property type="entry name" value="LysR_substrate"/>
    <property type="match status" value="1"/>
</dbReference>
<evidence type="ECO:0000256" key="4">
    <source>
        <dbReference type="ARBA" id="ARBA00023163"/>
    </source>
</evidence>
<dbReference type="Gene3D" id="3.40.190.290">
    <property type="match status" value="1"/>
</dbReference>
<name>A0A0F9SRB4_9ZZZZ</name>
<keyword evidence="3" id="KW-0238">DNA-binding</keyword>
<evidence type="ECO:0000259" key="5">
    <source>
        <dbReference type="PROSITE" id="PS50931"/>
    </source>
</evidence>
<comment type="similarity">
    <text evidence="1">Belongs to the LysR transcriptional regulatory family.</text>
</comment>
<dbReference type="InterPro" id="IPR036390">
    <property type="entry name" value="WH_DNA-bd_sf"/>
</dbReference>
<feature type="domain" description="HTH lysR-type" evidence="5">
    <location>
        <begin position="3"/>
        <end position="60"/>
    </location>
</feature>
<organism evidence="6">
    <name type="scientific">marine sediment metagenome</name>
    <dbReference type="NCBI Taxonomy" id="412755"/>
    <lineage>
        <taxon>unclassified sequences</taxon>
        <taxon>metagenomes</taxon>
        <taxon>ecological metagenomes</taxon>
    </lineage>
</organism>
<evidence type="ECO:0000256" key="1">
    <source>
        <dbReference type="ARBA" id="ARBA00009437"/>
    </source>
</evidence>
<dbReference type="PANTHER" id="PTHR30126:SF2">
    <property type="entry name" value="HTH-TYPE TRANSCRIPTIONAL REGULATOR YJIE"/>
    <property type="match status" value="1"/>
</dbReference>
<evidence type="ECO:0000256" key="2">
    <source>
        <dbReference type="ARBA" id="ARBA00023015"/>
    </source>
</evidence>
<dbReference type="EMBL" id="LAZR01000381">
    <property type="protein sequence ID" value="KKN71555.1"/>
    <property type="molecule type" value="Genomic_DNA"/>
</dbReference>
<keyword evidence="4" id="KW-0804">Transcription</keyword>
<dbReference type="GO" id="GO:0000976">
    <property type="term" value="F:transcription cis-regulatory region binding"/>
    <property type="evidence" value="ECO:0007669"/>
    <property type="project" value="TreeGrafter"/>
</dbReference>
<dbReference type="Gene3D" id="1.10.10.10">
    <property type="entry name" value="Winged helix-like DNA-binding domain superfamily/Winged helix DNA-binding domain"/>
    <property type="match status" value="1"/>
</dbReference>
<comment type="caution">
    <text evidence="6">The sequence shown here is derived from an EMBL/GenBank/DDBJ whole genome shotgun (WGS) entry which is preliminary data.</text>
</comment>